<dbReference type="InterPro" id="IPR001296">
    <property type="entry name" value="Glyco_trans_1"/>
</dbReference>
<dbReference type="PANTHER" id="PTHR45947:SF3">
    <property type="entry name" value="SULFOQUINOVOSYL TRANSFERASE SQD2"/>
    <property type="match status" value="1"/>
</dbReference>
<evidence type="ECO:0000313" key="2">
    <source>
        <dbReference type="EMBL" id="SKB46748.1"/>
    </source>
</evidence>
<evidence type="ECO:0000259" key="1">
    <source>
        <dbReference type="Pfam" id="PF00534"/>
    </source>
</evidence>
<keyword evidence="2" id="KW-0808">Transferase</keyword>
<sequence>MDIIFNPPVNKENQYIQLLVGELRGRGYRIHPLDTIFSGMKHFRSIKLVHLNWFENVDDSGFFVAFRSFMRKMAVLAIIRLSGKPLVWTMHNRTSHEKGLAFFSRTLTRLLMRWSHRIVIHSRQSMSVLAEHGEGVRRKSVYIPHPHFIGVYGAVRDAANNHGHVLHLLFTGMVKPYKNLELLIDTVGAFGASVRLTIAGKAIDQRYQQQIEKQAATAGNVQFFPYFVPDDQLAALLGEADALVLPYDMSSSLNSGTVILAFSYKRTVICPDIGTIADLGTHRQQVFHYSYATAAEHRAALNEQITRAVAMKQQDPEALARMGELLYGYVAAAYDPRNVGAALEQVYHQLLRRNG</sequence>
<dbReference type="PANTHER" id="PTHR45947">
    <property type="entry name" value="SULFOQUINOVOSYL TRANSFERASE SQD2"/>
    <property type="match status" value="1"/>
</dbReference>
<dbReference type="Pfam" id="PF00534">
    <property type="entry name" value="Glycos_transf_1"/>
    <property type="match status" value="1"/>
</dbReference>
<dbReference type="InterPro" id="IPR050194">
    <property type="entry name" value="Glycosyltransferase_grp1"/>
</dbReference>
<proteinExistence type="predicted"/>
<dbReference type="GO" id="GO:0016757">
    <property type="term" value="F:glycosyltransferase activity"/>
    <property type="evidence" value="ECO:0007669"/>
    <property type="project" value="InterPro"/>
</dbReference>
<protein>
    <submittedName>
        <fullName evidence="2">Glycosyltransferase involved in cell wall bisynthesis</fullName>
    </submittedName>
</protein>
<accession>A0A1T5BHM4</accession>
<organism evidence="2 3">
    <name type="scientific">Parapedobacter luteus</name>
    <dbReference type="NCBI Taxonomy" id="623280"/>
    <lineage>
        <taxon>Bacteria</taxon>
        <taxon>Pseudomonadati</taxon>
        <taxon>Bacteroidota</taxon>
        <taxon>Sphingobacteriia</taxon>
        <taxon>Sphingobacteriales</taxon>
        <taxon>Sphingobacteriaceae</taxon>
        <taxon>Parapedobacter</taxon>
    </lineage>
</organism>
<feature type="domain" description="Glycosyl transferase family 1" evidence="1">
    <location>
        <begin position="168"/>
        <end position="310"/>
    </location>
</feature>
<evidence type="ECO:0000313" key="3">
    <source>
        <dbReference type="Proteomes" id="UP000190541"/>
    </source>
</evidence>
<dbReference type="Gene3D" id="3.40.50.2000">
    <property type="entry name" value="Glycogen Phosphorylase B"/>
    <property type="match status" value="2"/>
</dbReference>
<keyword evidence="3" id="KW-1185">Reference proteome</keyword>
<dbReference type="RefSeq" id="WP_079716176.1">
    <property type="nucleotide sequence ID" value="NZ_FUYS01000003.1"/>
</dbReference>
<dbReference type="STRING" id="623280.SAMN05660226_01493"/>
<gene>
    <name evidence="2" type="ORF">SAMN05660226_01493</name>
</gene>
<dbReference type="OrthoDB" id="9790710at2"/>
<dbReference type="Proteomes" id="UP000190541">
    <property type="component" value="Unassembled WGS sequence"/>
</dbReference>
<reference evidence="2 3" key="1">
    <citation type="submission" date="2017-02" db="EMBL/GenBank/DDBJ databases">
        <authorList>
            <person name="Peterson S.W."/>
        </authorList>
    </citation>
    <scope>NUCLEOTIDE SEQUENCE [LARGE SCALE GENOMIC DNA]</scope>
    <source>
        <strain evidence="2 3">DSM 22899</strain>
    </source>
</reference>
<dbReference type="CDD" id="cd03801">
    <property type="entry name" value="GT4_PimA-like"/>
    <property type="match status" value="1"/>
</dbReference>
<dbReference type="EMBL" id="FUYS01000003">
    <property type="protein sequence ID" value="SKB46748.1"/>
    <property type="molecule type" value="Genomic_DNA"/>
</dbReference>
<dbReference type="AlphaFoldDB" id="A0A1T5BHM4"/>
<name>A0A1T5BHM4_9SPHI</name>
<dbReference type="SUPFAM" id="SSF53756">
    <property type="entry name" value="UDP-Glycosyltransferase/glycogen phosphorylase"/>
    <property type="match status" value="1"/>
</dbReference>